<feature type="transmembrane region" description="Helical" evidence="2">
    <location>
        <begin position="352"/>
        <end position="373"/>
    </location>
</feature>
<proteinExistence type="predicted"/>
<evidence type="ECO:0000313" key="3">
    <source>
        <dbReference type="EMBL" id="CAH0017719.1"/>
    </source>
</evidence>
<accession>A0A9N9V627</accession>
<feature type="region of interest" description="Disordered" evidence="1">
    <location>
        <begin position="120"/>
        <end position="142"/>
    </location>
</feature>
<feature type="region of interest" description="Disordered" evidence="1">
    <location>
        <begin position="290"/>
        <end position="316"/>
    </location>
</feature>
<reference evidence="3" key="1">
    <citation type="submission" date="2021-10" db="EMBL/GenBank/DDBJ databases">
        <authorList>
            <person name="Piombo E."/>
        </authorList>
    </citation>
    <scope>NUCLEOTIDE SEQUENCE</scope>
</reference>
<comment type="caution">
    <text evidence="3">The sequence shown here is derived from an EMBL/GenBank/DDBJ whole genome shotgun (WGS) entry which is preliminary data.</text>
</comment>
<keyword evidence="2" id="KW-0472">Membrane</keyword>
<organism evidence="3 4">
    <name type="scientific">Clonostachys rhizophaga</name>
    <dbReference type="NCBI Taxonomy" id="160324"/>
    <lineage>
        <taxon>Eukaryota</taxon>
        <taxon>Fungi</taxon>
        <taxon>Dikarya</taxon>
        <taxon>Ascomycota</taxon>
        <taxon>Pezizomycotina</taxon>
        <taxon>Sordariomycetes</taxon>
        <taxon>Hypocreomycetidae</taxon>
        <taxon>Hypocreales</taxon>
        <taxon>Bionectriaceae</taxon>
        <taxon>Clonostachys</taxon>
    </lineage>
</organism>
<dbReference type="EMBL" id="CABFNQ020000521">
    <property type="protein sequence ID" value="CAH0017719.1"/>
    <property type="molecule type" value="Genomic_DNA"/>
</dbReference>
<keyword evidence="2" id="KW-1133">Transmembrane helix</keyword>
<feature type="region of interest" description="Disordered" evidence="1">
    <location>
        <begin position="191"/>
        <end position="253"/>
    </location>
</feature>
<evidence type="ECO:0000313" key="4">
    <source>
        <dbReference type="Proteomes" id="UP000696573"/>
    </source>
</evidence>
<keyword evidence="2" id="KW-0812">Transmembrane</keyword>
<keyword evidence="4" id="KW-1185">Reference proteome</keyword>
<feature type="transmembrane region" description="Helical" evidence="2">
    <location>
        <begin position="420"/>
        <end position="440"/>
    </location>
</feature>
<dbReference type="OrthoDB" id="5146068at2759"/>
<evidence type="ECO:0000256" key="1">
    <source>
        <dbReference type="SAM" id="MobiDB-lite"/>
    </source>
</evidence>
<feature type="compositionally biased region" description="Polar residues" evidence="1">
    <location>
        <begin position="290"/>
        <end position="301"/>
    </location>
</feature>
<evidence type="ECO:0000256" key="2">
    <source>
        <dbReference type="SAM" id="Phobius"/>
    </source>
</evidence>
<feature type="transmembrane region" description="Helical" evidence="2">
    <location>
        <begin position="380"/>
        <end position="400"/>
    </location>
</feature>
<dbReference type="Proteomes" id="UP000696573">
    <property type="component" value="Unassembled WGS sequence"/>
</dbReference>
<feature type="compositionally biased region" description="Polar residues" evidence="1">
    <location>
        <begin position="210"/>
        <end position="237"/>
    </location>
</feature>
<dbReference type="AlphaFoldDB" id="A0A9N9V627"/>
<name>A0A9N9V627_9HYPO</name>
<gene>
    <name evidence="3" type="ORF">CRHIZ90672A_00016134</name>
</gene>
<protein>
    <submittedName>
        <fullName evidence="3">Uncharacterized protein</fullName>
    </submittedName>
</protein>
<sequence length="506" mass="56585">MDTSAYETEGMSMADREELNELLELVELPEHESGHEMLMRLLKLVELLYNVATPAEGGEAEVSLALRAGNAIVPLVGKIREQFDEQMARIVEQDTTIVKLNDDLVRVNVELQRSYMTLPEKKVESDNSQQSSGKEEEEGLYAPNSAHLSTWIGNQGVYKENVETITHDAFQYGQFVSNPASPAKVVTMSMPTADDSGKVQSRQPGMGADNQPSPASSEANQSGQAIQRTSSEESLPQQAYDMTFPSGRGTFIRPGPVYERIPALRTKLNHKFSSGEILTAEEGDATLCIQGSNDGTAEASNSGGGNKAEKKGSGPRVGNDSTYGFAAYMQGLQSTDPQPLWPTPKFLQPRKYGKFIIFDVLEWAFYTLLRVVWDLISGQLIAWWHLLLFLITTALHLFTFGTGLLDAFHLPKLPVYIVPRLSWCIIVTQVMFLTCLMAFLDWRRELDILLQANGLSRRYMLDYIYEESRMILFIGIEKGVFRLGISEPETFWRSENDTQRIIGLTQ</sequence>